<sequence>MINSGDVSVHFTKVKPMQLAEIRSVLQKRPKGRFSVGLSPEAQEAMAQVTEETKIQQASKRGKRGSKGNVLFADTVQIHHDKLGTHSTSRRPSVSDIFEDQHLDLTYSNHYSELLDNNNDEYIGGPDSPRRHHGRRRSSVSQWLAERRGSVSNGVSAVDIVQSANRVVSEIEEDIIPKLSGKSERGT</sequence>
<name>A0ABM0JW69_APLCA</name>
<evidence type="ECO:0000313" key="3">
    <source>
        <dbReference type="RefSeq" id="XP_005102945.1"/>
    </source>
</evidence>
<dbReference type="RefSeq" id="XP_005102945.1">
    <property type="nucleotide sequence ID" value="XM_005102888.3"/>
</dbReference>
<proteinExistence type="predicted"/>
<gene>
    <name evidence="3" type="primary">LOC101859951</name>
</gene>
<evidence type="ECO:0000256" key="1">
    <source>
        <dbReference type="SAM" id="MobiDB-lite"/>
    </source>
</evidence>
<reference evidence="3" key="1">
    <citation type="submission" date="2025-08" db="UniProtKB">
        <authorList>
            <consortium name="RefSeq"/>
        </authorList>
    </citation>
    <scope>IDENTIFICATION</scope>
</reference>
<keyword evidence="2" id="KW-1185">Reference proteome</keyword>
<protein>
    <submittedName>
        <fullName evidence="3">Uncharacterized protein LOC101859951</fullName>
    </submittedName>
</protein>
<accession>A0ABM0JW69</accession>
<dbReference type="GeneID" id="101859951"/>
<organism evidence="2 3">
    <name type="scientific">Aplysia californica</name>
    <name type="common">California sea hare</name>
    <dbReference type="NCBI Taxonomy" id="6500"/>
    <lineage>
        <taxon>Eukaryota</taxon>
        <taxon>Metazoa</taxon>
        <taxon>Spiralia</taxon>
        <taxon>Lophotrochozoa</taxon>
        <taxon>Mollusca</taxon>
        <taxon>Gastropoda</taxon>
        <taxon>Heterobranchia</taxon>
        <taxon>Euthyneura</taxon>
        <taxon>Tectipleura</taxon>
        <taxon>Aplysiida</taxon>
        <taxon>Aplysioidea</taxon>
        <taxon>Aplysiidae</taxon>
        <taxon>Aplysia</taxon>
    </lineage>
</organism>
<dbReference type="Proteomes" id="UP000694888">
    <property type="component" value="Unplaced"/>
</dbReference>
<evidence type="ECO:0000313" key="2">
    <source>
        <dbReference type="Proteomes" id="UP000694888"/>
    </source>
</evidence>
<feature type="region of interest" description="Disordered" evidence="1">
    <location>
        <begin position="118"/>
        <end position="140"/>
    </location>
</feature>